<dbReference type="GeneID" id="63748116"/>
<sequence>MRWLPQKENGVVGKGGKINDGLGGKGERTVKEEERSERKMDRFRKRDEDGGGEDERERGRKRKRKRGGVRVGGEKRERESDELGLFWRMTTILQSTVPPRLFRVLAEDEEDEGEKMRILSPD</sequence>
<feature type="region of interest" description="Disordered" evidence="1">
    <location>
        <begin position="1"/>
        <end position="80"/>
    </location>
</feature>
<accession>A0A1L9RZJ1</accession>
<proteinExistence type="predicted"/>
<feature type="compositionally biased region" description="Gly residues" evidence="1">
    <location>
        <begin position="12"/>
        <end position="24"/>
    </location>
</feature>
<feature type="compositionally biased region" description="Basic residues" evidence="1">
    <location>
        <begin position="59"/>
        <end position="68"/>
    </location>
</feature>
<dbReference type="RefSeq" id="XP_040694001.1">
    <property type="nucleotide sequence ID" value="XM_040832268.1"/>
</dbReference>
<organism evidence="2 3">
    <name type="scientific">Aspergillus wentii DTO 134E9</name>
    <dbReference type="NCBI Taxonomy" id="1073089"/>
    <lineage>
        <taxon>Eukaryota</taxon>
        <taxon>Fungi</taxon>
        <taxon>Dikarya</taxon>
        <taxon>Ascomycota</taxon>
        <taxon>Pezizomycotina</taxon>
        <taxon>Eurotiomycetes</taxon>
        <taxon>Eurotiomycetidae</taxon>
        <taxon>Eurotiales</taxon>
        <taxon>Aspergillaceae</taxon>
        <taxon>Aspergillus</taxon>
        <taxon>Aspergillus subgen. Cremei</taxon>
    </lineage>
</organism>
<dbReference type="EMBL" id="KV878209">
    <property type="protein sequence ID" value="OJJ40325.1"/>
    <property type="molecule type" value="Genomic_DNA"/>
</dbReference>
<dbReference type="Proteomes" id="UP000184383">
    <property type="component" value="Unassembled WGS sequence"/>
</dbReference>
<keyword evidence="3" id="KW-1185">Reference proteome</keyword>
<protein>
    <submittedName>
        <fullName evidence="2">Uncharacterized protein</fullName>
    </submittedName>
</protein>
<name>A0A1L9RZJ1_ASPWE</name>
<evidence type="ECO:0000256" key="1">
    <source>
        <dbReference type="SAM" id="MobiDB-lite"/>
    </source>
</evidence>
<feature type="compositionally biased region" description="Basic and acidic residues" evidence="1">
    <location>
        <begin position="25"/>
        <end position="58"/>
    </location>
</feature>
<gene>
    <name evidence="2" type="ORF">ASPWEDRAFT_202606</name>
</gene>
<evidence type="ECO:0000313" key="2">
    <source>
        <dbReference type="EMBL" id="OJJ40325.1"/>
    </source>
</evidence>
<reference evidence="3" key="1">
    <citation type="journal article" date="2017" name="Genome Biol.">
        <title>Comparative genomics reveals high biological diversity and specific adaptations in the industrially and medically important fungal genus Aspergillus.</title>
        <authorList>
            <person name="de Vries R.P."/>
            <person name="Riley R."/>
            <person name="Wiebenga A."/>
            <person name="Aguilar-Osorio G."/>
            <person name="Amillis S."/>
            <person name="Uchima C.A."/>
            <person name="Anderluh G."/>
            <person name="Asadollahi M."/>
            <person name="Askin M."/>
            <person name="Barry K."/>
            <person name="Battaglia E."/>
            <person name="Bayram O."/>
            <person name="Benocci T."/>
            <person name="Braus-Stromeyer S.A."/>
            <person name="Caldana C."/>
            <person name="Canovas D."/>
            <person name="Cerqueira G.C."/>
            <person name="Chen F."/>
            <person name="Chen W."/>
            <person name="Choi C."/>
            <person name="Clum A."/>
            <person name="Dos Santos R.A."/>
            <person name="Damasio A.R."/>
            <person name="Diallinas G."/>
            <person name="Emri T."/>
            <person name="Fekete E."/>
            <person name="Flipphi M."/>
            <person name="Freyberg S."/>
            <person name="Gallo A."/>
            <person name="Gournas C."/>
            <person name="Habgood R."/>
            <person name="Hainaut M."/>
            <person name="Harispe M.L."/>
            <person name="Henrissat B."/>
            <person name="Hilden K.S."/>
            <person name="Hope R."/>
            <person name="Hossain A."/>
            <person name="Karabika E."/>
            <person name="Karaffa L."/>
            <person name="Karanyi Z."/>
            <person name="Krasevec N."/>
            <person name="Kuo A."/>
            <person name="Kusch H."/>
            <person name="LaButti K."/>
            <person name="Lagendijk E.L."/>
            <person name="Lapidus A."/>
            <person name="Levasseur A."/>
            <person name="Lindquist E."/>
            <person name="Lipzen A."/>
            <person name="Logrieco A.F."/>
            <person name="MacCabe A."/>
            <person name="Maekelae M.R."/>
            <person name="Malavazi I."/>
            <person name="Melin P."/>
            <person name="Meyer V."/>
            <person name="Mielnichuk N."/>
            <person name="Miskei M."/>
            <person name="Molnar A.P."/>
            <person name="Mule G."/>
            <person name="Ngan C.Y."/>
            <person name="Orejas M."/>
            <person name="Orosz E."/>
            <person name="Ouedraogo J.P."/>
            <person name="Overkamp K.M."/>
            <person name="Park H.-S."/>
            <person name="Perrone G."/>
            <person name="Piumi F."/>
            <person name="Punt P.J."/>
            <person name="Ram A.F."/>
            <person name="Ramon A."/>
            <person name="Rauscher S."/>
            <person name="Record E."/>
            <person name="Riano-Pachon D.M."/>
            <person name="Robert V."/>
            <person name="Roehrig J."/>
            <person name="Ruller R."/>
            <person name="Salamov A."/>
            <person name="Salih N.S."/>
            <person name="Samson R.A."/>
            <person name="Sandor E."/>
            <person name="Sanguinetti M."/>
            <person name="Schuetze T."/>
            <person name="Sepcic K."/>
            <person name="Shelest E."/>
            <person name="Sherlock G."/>
            <person name="Sophianopoulou V."/>
            <person name="Squina F.M."/>
            <person name="Sun H."/>
            <person name="Susca A."/>
            <person name="Todd R.B."/>
            <person name="Tsang A."/>
            <person name="Unkles S.E."/>
            <person name="van de Wiele N."/>
            <person name="van Rossen-Uffink D."/>
            <person name="Oliveira J.V."/>
            <person name="Vesth T.C."/>
            <person name="Visser J."/>
            <person name="Yu J.-H."/>
            <person name="Zhou M."/>
            <person name="Andersen M.R."/>
            <person name="Archer D.B."/>
            <person name="Baker S.E."/>
            <person name="Benoit I."/>
            <person name="Brakhage A.A."/>
            <person name="Braus G.H."/>
            <person name="Fischer R."/>
            <person name="Frisvad J.C."/>
            <person name="Goldman G.H."/>
            <person name="Houbraken J."/>
            <person name="Oakley B."/>
            <person name="Pocsi I."/>
            <person name="Scazzocchio C."/>
            <person name="Seiboth B."/>
            <person name="vanKuyk P.A."/>
            <person name="Wortman J."/>
            <person name="Dyer P.S."/>
            <person name="Grigoriev I.V."/>
        </authorList>
    </citation>
    <scope>NUCLEOTIDE SEQUENCE [LARGE SCALE GENOMIC DNA]</scope>
    <source>
        <strain evidence="3">DTO 134E9</strain>
    </source>
</reference>
<dbReference type="VEuPathDB" id="FungiDB:ASPWEDRAFT_202606"/>
<evidence type="ECO:0000313" key="3">
    <source>
        <dbReference type="Proteomes" id="UP000184383"/>
    </source>
</evidence>
<dbReference type="AlphaFoldDB" id="A0A1L9RZJ1"/>